<feature type="domain" description="C2H2-type" evidence="12">
    <location>
        <begin position="510"/>
        <end position="533"/>
    </location>
</feature>
<feature type="region of interest" description="Disordered" evidence="11">
    <location>
        <begin position="173"/>
        <end position="198"/>
    </location>
</feature>
<comment type="subcellular location">
    <subcellularLocation>
        <location evidence="1">Nucleus</location>
    </subcellularLocation>
</comment>
<dbReference type="FunFam" id="3.30.160.60:FF:000049">
    <property type="entry name" value="transcriptional repressor CTCF isoform X1"/>
    <property type="match status" value="1"/>
</dbReference>
<keyword evidence="2" id="KW-0479">Metal-binding</keyword>
<feature type="compositionally biased region" description="Low complexity" evidence="11">
    <location>
        <begin position="185"/>
        <end position="194"/>
    </location>
</feature>
<evidence type="ECO:0000256" key="10">
    <source>
        <dbReference type="PROSITE-ProRule" id="PRU00042"/>
    </source>
</evidence>
<feature type="domain" description="C2H2-type" evidence="12">
    <location>
        <begin position="419"/>
        <end position="447"/>
    </location>
</feature>
<dbReference type="SUPFAM" id="SSF57667">
    <property type="entry name" value="beta-beta-alpha zinc fingers"/>
    <property type="match status" value="6"/>
</dbReference>
<proteinExistence type="predicted"/>
<dbReference type="PANTHER" id="PTHR24379">
    <property type="entry name" value="KRAB AND ZINC FINGER DOMAIN-CONTAINING"/>
    <property type="match status" value="1"/>
</dbReference>
<reference evidence="14" key="1">
    <citation type="submission" date="2021-02" db="EMBL/GenBank/DDBJ databases">
        <authorList>
            <person name="Nowell W R."/>
        </authorList>
    </citation>
    <scope>NUCLEOTIDE SEQUENCE</scope>
</reference>
<dbReference type="FunFam" id="3.30.160.60:FF:000373">
    <property type="entry name" value="Putative transcriptional repressor ctcf"/>
    <property type="match status" value="1"/>
</dbReference>
<dbReference type="EMBL" id="CAJOBA010005555">
    <property type="protein sequence ID" value="CAF3747372.1"/>
    <property type="molecule type" value="Genomic_DNA"/>
</dbReference>
<dbReference type="EMBL" id="CAJNOK010005549">
    <property type="protein sequence ID" value="CAF0976580.1"/>
    <property type="molecule type" value="Genomic_DNA"/>
</dbReference>
<feature type="domain" description="C2H2-type" evidence="12">
    <location>
        <begin position="482"/>
        <end position="509"/>
    </location>
</feature>
<dbReference type="InterPro" id="IPR013087">
    <property type="entry name" value="Znf_C2H2_type"/>
</dbReference>
<dbReference type="GO" id="GO:0005634">
    <property type="term" value="C:nucleus"/>
    <property type="evidence" value="ECO:0007669"/>
    <property type="project" value="UniProtKB-SubCell"/>
</dbReference>
<dbReference type="FunFam" id="3.30.160.60:FF:000303">
    <property type="entry name" value="Zinc finger protein 41"/>
    <property type="match status" value="1"/>
</dbReference>
<keyword evidence="8" id="KW-0804">Transcription</keyword>
<dbReference type="AlphaFoldDB" id="A0A8S2IKK6"/>
<keyword evidence="7" id="KW-0238">DNA-binding</keyword>
<evidence type="ECO:0000259" key="12">
    <source>
        <dbReference type="PROSITE" id="PS50157"/>
    </source>
</evidence>
<protein>
    <recommendedName>
        <fullName evidence="12">C2H2-type domain-containing protein</fullName>
    </recommendedName>
</protein>
<sequence>MPEIRCSEPVPEDVGKDPTGSDIFWDLPADESDFAGFGRIFLAHEKFDLLTYSINTCLVFGPFDVSAHSDMTAMRSSTRRSKAVKFVDLEPNDREAEVDQTDQPSRDGTPPLITTERYANGNPNDTKLSLPTTTIISNERKNKRKGDIDEEWEPPTKTITGKQGTIEAVMDEEQDEMEELEDEAVASTSTSTPSKPKKSRAFKRQSKFSIYDFSVYFSIIFFYSSDLTPDGTKHAVKSHLAKAKNVGSSTKQETKHMCSYCNYCTTKKYLLQRHLKSHSTERPHKCTYCERSFKTTLQLQNHVNTHLGVKPFKCKFCPYAFTTSGELIRHVRYKHTLEKPHKCDTCEYATVELSKLRRHIRTHTGEKPYCCEHCDYRSPDTFKLKRERPYQCTICNFRFTQSNSLKAHMLTHEENKQTFSCTHCPSVMARKSDLRYHIEKQHTLSTEPLACDKCEQDFPDKYSLRMHGKTHYKAGGNNSSLLSCTMCDYTTQTLSQLKEHRNKHKDSCPFQCSECGLTYPTRGDLRQHTTKFHRFLASSDVTGGSLLTRQSYRCMICSRTFANLHALEQHTVNIHRIQDGDNETVEMMEMRHNIHDIKEPLVVKIEHDDKSFYNRSILYDHYDNDLVDDEDNDIATEVQVYQIDDDENKNTKQCGFRQEMFETDQSIEEDGPVIEYRSSQISSGIKKVPTTTTTIKKFEDFNTMNDFSIATEQFSTSRETLTDTSTTIQIPLTKKRKLIINRKSSKTVDDDLKETDVFGFNE</sequence>
<comment type="caution">
    <text evidence="14">The sequence shown here is derived from an EMBL/GenBank/DDBJ whole genome shotgun (WGS) entry which is preliminary data.</text>
</comment>
<name>A0A8S2IKK6_9BILA</name>
<feature type="compositionally biased region" description="Polar residues" evidence="11">
    <location>
        <begin position="121"/>
        <end position="137"/>
    </location>
</feature>
<keyword evidence="9" id="KW-0539">Nucleus</keyword>
<dbReference type="PANTHER" id="PTHR24379:SF121">
    <property type="entry name" value="C2H2-TYPE DOMAIN-CONTAINING PROTEIN"/>
    <property type="match status" value="1"/>
</dbReference>
<feature type="domain" description="C2H2-type" evidence="12">
    <location>
        <begin position="341"/>
        <end position="368"/>
    </location>
</feature>
<feature type="domain" description="C2H2-type" evidence="12">
    <location>
        <begin position="552"/>
        <end position="580"/>
    </location>
</feature>
<feature type="region of interest" description="Disordered" evidence="11">
    <location>
        <begin position="91"/>
        <end position="159"/>
    </location>
</feature>
<dbReference type="Gene3D" id="3.30.160.60">
    <property type="entry name" value="Classic Zinc Finger"/>
    <property type="match status" value="6"/>
</dbReference>
<dbReference type="SMART" id="SM00355">
    <property type="entry name" value="ZnF_C2H2"/>
    <property type="match status" value="10"/>
</dbReference>
<feature type="domain" description="C2H2-type" evidence="12">
    <location>
        <begin position="312"/>
        <end position="340"/>
    </location>
</feature>
<evidence type="ECO:0000256" key="5">
    <source>
        <dbReference type="ARBA" id="ARBA00022833"/>
    </source>
</evidence>
<evidence type="ECO:0000256" key="3">
    <source>
        <dbReference type="ARBA" id="ARBA00022737"/>
    </source>
</evidence>
<dbReference type="GO" id="GO:1990837">
    <property type="term" value="F:sequence-specific double-stranded DNA binding"/>
    <property type="evidence" value="ECO:0007669"/>
    <property type="project" value="UniProtKB-ARBA"/>
</dbReference>
<dbReference type="Pfam" id="PF00096">
    <property type="entry name" value="zf-C2H2"/>
    <property type="match status" value="4"/>
</dbReference>
<feature type="domain" description="C2H2-type" evidence="12">
    <location>
        <begin position="284"/>
        <end position="311"/>
    </location>
</feature>
<evidence type="ECO:0000256" key="2">
    <source>
        <dbReference type="ARBA" id="ARBA00022723"/>
    </source>
</evidence>
<evidence type="ECO:0000256" key="7">
    <source>
        <dbReference type="ARBA" id="ARBA00023125"/>
    </source>
</evidence>
<keyword evidence="5" id="KW-0862">Zinc</keyword>
<evidence type="ECO:0000256" key="1">
    <source>
        <dbReference type="ARBA" id="ARBA00004123"/>
    </source>
</evidence>
<evidence type="ECO:0000256" key="4">
    <source>
        <dbReference type="ARBA" id="ARBA00022771"/>
    </source>
</evidence>
<feature type="domain" description="C2H2-type" evidence="12">
    <location>
        <begin position="256"/>
        <end position="283"/>
    </location>
</feature>
<evidence type="ECO:0000313" key="15">
    <source>
        <dbReference type="Proteomes" id="UP000682733"/>
    </source>
</evidence>
<keyword evidence="3" id="KW-0677">Repeat</keyword>
<evidence type="ECO:0000313" key="13">
    <source>
        <dbReference type="EMBL" id="CAF0976580.1"/>
    </source>
</evidence>
<evidence type="ECO:0000256" key="9">
    <source>
        <dbReference type="ARBA" id="ARBA00023242"/>
    </source>
</evidence>
<evidence type="ECO:0000256" key="11">
    <source>
        <dbReference type="SAM" id="MobiDB-lite"/>
    </source>
</evidence>
<organism evidence="14 15">
    <name type="scientific">Didymodactylos carnosus</name>
    <dbReference type="NCBI Taxonomy" id="1234261"/>
    <lineage>
        <taxon>Eukaryota</taxon>
        <taxon>Metazoa</taxon>
        <taxon>Spiralia</taxon>
        <taxon>Gnathifera</taxon>
        <taxon>Rotifera</taxon>
        <taxon>Eurotatoria</taxon>
        <taxon>Bdelloidea</taxon>
        <taxon>Philodinida</taxon>
        <taxon>Philodinidae</taxon>
        <taxon>Didymodactylos</taxon>
    </lineage>
</organism>
<dbReference type="PROSITE" id="PS50157">
    <property type="entry name" value="ZINC_FINGER_C2H2_2"/>
    <property type="match status" value="10"/>
</dbReference>
<keyword evidence="6" id="KW-0805">Transcription regulation</keyword>
<evidence type="ECO:0000313" key="14">
    <source>
        <dbReference type="EMBL" id="CAF3747372.1"/>
    </source>
</evidence>
<feature type="domain" description="C2H2-type" evidence="12">
    <location>
        <begin position="390"/>
        <end position="417"/>
    </location>
</feature>
<evidence type="ECO:0000256" key="8">
    <source>
        <dbReference type="ARBA" id="ARBA00023163"/>
    </source>
</evidence>
<dbReference type="PROSITE" id="PS00028">
    <property type="entry name" value="ZINC_FINGER_C2H2_1"/>
    <property type="match status" value="7"/>
</dbReference>
<dbReference type="InterPro" id="IPR036236">
    <property type="entry name" value="Znf_C2H2_sf"/>
</dbReference>
<keyword evidence="4 10" id="KW-0863">Zinc-finger</keyword>
<dbReference type="Proteomes" id="UP000682733">
    <property type="component" value="Unassembled WGS sequence"/>
</dbReference>
<dbReference type="Proteomes" id="UP000677228">
    <property type="component" value="Unassembled WGS sequence"/>
</dbReference>
<dbReference type="GO" id="GO:0008270">
    <property type="term" value="F:zinc ion binding"/>
    <property type="evidence" value="ECO:0007669"/>
    <property type="project" value="UniProtKB-KW"/>
</dbReference>
<feature type="compositionally biased region" description="Acidic residues" evidence="11">
    <location>
        <begin position="173"/>
        <end position="184"/>
    </location>
</feature>
<accession>A0A8S2IKK6</accession>
<evidence type="ECO:0000256" key="6">
    <source>
        <dbReference type="ARBA" id="ARBA00023015"/>
    </source>
</evidence>
<gene>
    <name evidence="13" type="ORF">OVA965_LOCUS13361</name>
    <name evidence="14" type="ORF">TMI583_LOCUS13364</name>
</gene>
<feature type="domain" description="C2H2-type" evidence="12">
    <location>
        <begin position="449"/>
        <end position="471"/>
    </location>
</feature>